<reference evidence="2 3" key="1">
    <citation type="journal article" date="2019" name="Int. J. Syst. Evol. Microbiol.">
        <title>Photorhabdus khanii subsp. guanajuatensis subsp. nov., isolated from Heterorhabditis atacamensis, and Photorhabdus luminescens subsp. mexicana subsp. nov., isolated from Heterorhabditis mexicana entomopathogenic nematodes.</title>
        <authorList>
            <person name="Machado R.A.R."/>
            <person name="Bruno P."/>
            <person name="Arce C.C.M."/>
            <person name="Liechti N."/>
            <person name="Kohler A."/>
            <person name="Bernal J."/>
            <person name="Bruggmann R."/>
            <person name="Turlings T.C.J."/>
        </authorList>
    </citation>
    <scope>NUCLEOTIDE SEQUENCE [LARGE SCALE GENOMIC DNA]</scope>
    <source>
        <strain evidence="2 3">MEX47-22</strain>
    </source>
</reference>
<evidence type="ECO:0000313" key="2">
    <source>
        <dbReference type="EMBL" id="TDB49349.1"/>
    </source>
</evidence>
<accession>A0A4R4JAG1</accession>
<comment type="caution">
    <text evidence="2">The sequence shown here is derived from an EMBL/GenBank/DDBJ whole genome shotgun (WGS) entry which is preliminary data.</text>
</comment>
<evidence type="ECO:0000313" key="3">
    <source>
        <dbReference type="Proteomes" id="UP000295550"/>
    </source>
</evidence>
<sequence>MPHLLINLLGSIAPTLFIISFLQYNAIIGLPLIFHGQNHFTLITLLKKQENTEIYLGQVQNIHLTKNYYQHRYQH</sequence>
<feature type="transmembrane region" description="Helical" evidence="1">
    <location>
        <begin position="12"/>
        <end position="34"/>
    </location>
</feature>
<dbReference type="EMBL" id="PUJX01000012">
    <property type="protein sequence ID" value="TDB49349.1"/>
    <property type="molecule type" value="Genomic_DNA"/>
</dbReference>
<protein>
    <submittedName>
        <fullName evidence="2">Uncharacterized protein</fullName>
    </submittedName>
</protein>
<keyword evidence="1" id="KW-0472">Membrane</keyword>
<proteinExistence type="predicted"/>
<keyword evidence="1" id="KW-1133">Transmembrane helix</keyword>
<keyword evidence="1" id="KW-0812">Transmembrane</keyword>
<evidence type="ECO:0000256" key="1">
    <source>
        <dbReference type="SAM" id="Phobius"/>
    </source>
</evidence>
<dbReference type="AlphaFoldDB" id="A0A4R4JAG1"/>
<organism evidence="2 3">
    <name type="scientific">Photorhabdus luminescens subsp. mexicana</name>
    <dbReference type="NCBI Taxonomy" id="2100167"/>
    <lineage>
        <taxon>Bacteria</taxon>
        <taxon>Pseudomonadati</taxon>
        <taxon>Pseudomonadota</taxon>
        <taxon>Gammaproteobacteria</taxon>
        <taxon>Enterobacterales</taxon>
        <taxon>Morganellaceae</taxon>
        <taxon>Photorhabdus</taxon>
    </lineage>
</organism>
<gene>
    <name evidence="2" type="ORF">C5468_12885</name>
</gene>
<dbReference type="Proteomes" id="UP000295550">
    <property type="component" value="Unassembled WGS sequence"/>
</dbReference>
<name>A0A4R4JAG1_PHOLU</name>